<dbReference type="GO" id="GO:0006412">
    <property type="term" value="P:translation"/>
    <property type="evidence" value="ECO:0007669"/>
    <property type="project" value="InterPro"/>
</dbReference>
<reference evidence="5" key="1">
    <citation type="submission" date="2025-08" db="UniProtKB">
        <authorList>
            <consortium name="RefSeq"/>
        </authorList>
    </citation>
    <scope>IDENTIFICATION</scope>
    <source>
        <tissue evidence="5">Fruit stalk</tissue>
    </source>
</reference>
<dbReference type="GO" id="GO:0003735">
    <property type="term" value="F:structural constituent of ribosome"/>
    <property type="evidence" value="ECO:0007669"/>
    <property type="project" value="InterPro"/>
</dbReference>
<dbReference type="RefSeq" id="XP_022731687.1">
    <property type="nucleotide sequence ID" value="XM_022875952.1"/>
</dbReference>
<dbReference type="InterPro" id="IPR037229">
    <property type="entry name" value="Ribosomal_bL35_sf"/>
</dbReference>
<comment type="similarity">
    <text evidence="1">Belongs to the bacterial ribosomal protein bL35 family.</text>
</comment>
<evidence type="ECO:0000256" key="1">
    <source>
        <dbReference type="ARBA" id="ARBA00006598"/>
    </source>
</evidence>
<dbReference type="GO" id="GO:0005840">
    <property type="term" value="C:ribosome"/>
    <property type="evidence" value="ECO:0007669"/>
    <property type="project" value="UniProtKB-KW"/>
</dbReference>
<dbReference type="Pfam" id="PF01632">
    <property type="entry name" value="Ribosomal_L35p"/>
    <property type="match status" value="1"/>
</dbReference>
<proteinExistence type="inferred from homology"/>
<keyword evidence="3" id="KW-0687">Ribonucleoprotein</keyword>
<dbReference type="PANTHER" id="PTHR36400:SF1">
    <property type="entry name" value="RIBOSOMAL PROTEIN L35"/>
    <property type="match status" value="1"/>
</dbReference>
<keyword evidence="2" id="KW-0689">Ribosomal protein</keyword>
<keyword evidence="4" id="KW-1185">Reference proteome</keyword>
<gene>
    <name evidence="5" type="primary">LOC111286138</name>
</gene>
<evidence type="ECO:0000256" key="2">
    <source>
        <dbReference type="ARBA" id="ARBA00022980"/>
    </source>
</evidence>
<evidence type="ECO:0000313" key="4">
    <source>
        <dbReference type="Proteomes" id="UP000515121"/>
    </source>
</evidence>
<dbReference type="SUPFAM" id="SSF143034">
    <property type="entry name" value="L35p-like"/>
    <property type="match status" value="1"/>
</dbReference>
<dbReference type="AlphaFoldDB" id="A0A6P5XUL9"/>
<name>A0A6P5XUL9_DURZI</name>
<dbReference type="InterPro" id="IPR021137">
    <property type="entry name" value="Ribosomal_bL35-like"/>
</dbReference>
<dbReference type="GO" id="GO:1990904">
    <property type="term" value="C:ribonucleoprotein complex"/>
    <property type="evidence" value="ECO:0007669"/>
    <property type="project" value="UniProtKB-KW"/>
</dbReference>
<dbReference type="OrthoDB" id="512750at2759"/>
<dbReference type="Gene3D" id="4.10.410.60">
    <property type="match status" value="1"/>
</dbReference>
<dbReference type="KEGG" id="dzi:111286138"/>
<dbReference type="PANTHER" id="PTHR36400">
    <property type="entry name" value="RIBOSOMAL PROTEIN L35"/>
    <property type="match status" value="1"/>
</dbReference>
<sequence length="150" mass="17573">MQRLCTKLRCLALQSTQTLPPLSASRRLLHHSSPPIHDISTRWSLKFLINNAASPHLAFVQVRHVSSRERAKRRKPVTPRTSKIKKIKMKFYSSYKSRFRTMSDGNIRRWREGKNHNAHMKSRKSRRRLRQPAIVPAAYAKVMKKLNFCA</sequence>
<dbReference type="GeneID" id="111286138"/>
<organism evidence="4 5">
    <name type="scientific">Durio zibethinus</name>
    <name type="common">Durian</name>
    <dbReference type="NCBI Taxonomy" id="66656"/>
    <lineage>
        <taxon>Eukaryota</taxon>
        <taxon>Viridiplantae</taxon>
        <taxon>Streptophyta</taxon>
        <taxon>Embryophyta</taxon>
        <taxon>Tracheophyta</taxon>
        <taxon>Spermatophyta</taxon>
        <taxon>Magnoliopsida</taxon>
        <taxon>eudicotyledons</taxon>
        <taxon>Gunneridae</taxon>
        <taxon>Pentapetalae</taxon>
        <taxon>rosids</taxon>
        <taxon>malvids</taxon>
        <taxon>Malvales</taxon>
        <taxon>Malvaceae</taxon>
        <taxon>Helicteroideae</taxon>
        <taxon>Durio</taxon>
    </lineage>
</organism>
<dbReference type="Proteomes" id="UP000515121">
    <property type="component" value="Unplaced"/>
</dbReference>
<evidence type="ECO:0000313" key="5">
    <source>
        <dbReference type="RefSeq" id="XP_022731687.1"/>
    </source>
</evidence>
<evidence type="ECO:0000256" key="3">
    <source>
        <dbReference type="ARBA" id="ARBA00023274"/>
    </source>
</evidence>
<protein>
    <submittedName>
        <fullName evidence="5">Uncharacterized protein LOC111286138</fullName>
    </submittedName>
</protein>
<accession>A0A6P5XUL9</accession>